<keyword evidence="4" id="KW-1185">Reference proteome</keyword>
<feature type="chain" id="PRO_5042009648" description="SOUL heme-binding protein" evidence="2">
    <location>
        <begin position="21"/>
        <end position="216"/>
    </location>
</feature>
<reference evidence="3" key="1">
    <citation type="submission" date="2023-10" db="EMBL/GenBank/DDBJ databases">
        <title>Genome assemblies of two species of porcelain crab, Petrolisthes cinctipes and Petrolisthes manimaculis (Anomura: Porcellanidae).</title>
        <authorList>
            <person name="Angst P."/>
        </authorList>
    </citation>
    <scope>NUCLEOTIDE SEQUENCE</scope>
    <source>
        <strain evidence="3">PB745_01</strain>
        <tissue evidence="3">Gill</tissue>
    </source>
</reference>
<name>A0AAE1GBS2_PETCI</name>
<dbReference type="InterPro" id="IPR006917">
    <property type="entry name" value="SOUL_heme-bd"/>
</dbReference>
<sequence>MWMRNSILLCLVVTVVGVAAGPMYRGDDGPREMANYTLIKATETYEIRDYGPITWACCEKMMPPMEEMMKNMKKDKKKMMKEKMKPFKELFEYMKGKNSMDMDMGMTAPVRKGMEEMEDGMKVEVCVYVPAAHQASPPLPVHPDVYVDVRPEYTIAARQVTEMGNMEKWMEAKVLMKTDLEEAGEEFDDNSMYYSAWYPAQGLEETSRAEIWVELA</sequence>
<keyword evidence="2" id="KW-0732">Signal</keyword>
<dbReference type="SUPFAM" id="SSF55136">
    <property type="entry name" value="Probable bacterial effector-binding domain"/>
    <property type="match status" value="1"/>
</dbReference>
<dbReference type="InterPro" id="IPR011256">
    <property type="entry name" value="Reg_factor_effector_dom_sf"/>
</dbReference>
<comment type="caution">
    <text evidence="3">The sequence shown here is derived from an EMBL/GenBank/DDBJ whole genome shotgun (WGS) entry which is preliminary data.</text>
</comment>
<dbReference type="PANTHER" id="PTHR11220">
    <property type="entry name" value="HEME-BINDING PROTEIN-RELATED"/>
    <property type="match status" value="1"/>
</dbReference>
<evidence type="ECO:0000256" key="1">
    <source>
        <dbReference type="ARBA" id="ARBA00009817"/>
    </source>
</evidence>
<evidence type="ECO:0000313" key="4">
    <source>
        <dbReference type="Proteomes" id="UP001286313"/>
    </source>
</evidence>
<evidence type="ECO:0000313" key="3">
    <source>
        <dbReference type="EMBL" id="KAK3886683.1"/>
    </source>
</evidence>
<dbReference type="Proteomes" id="UP001286313">
    <property type="component" value="Unassembled WGS sequence"/>
</dbReference>
<dbReference type="EMBL" id="JAWQEG010000679">
    <property type="protein sequence ID" value="KAK3886683.1"/>
    <property type="molecule type" value="Genomic_DNA"/>
</dbReference>
<organism evidence="3 4">
    <name type="scientific">Petrolisthes cinctipes</name>
    <name type="common">Flat porcelain crab</name>
    <dbReference type="NCBI Taxonomy" id="88211"/>
    <lineage>
        <taxon>Eukaryota</taxon>
        <taxon>Metazoa</taxon>
        <taxon>Ecdysozoa</taxon>
        <taxon>Arthropoda</taxon>
        <taxon>Crustacea</taxon>
        <taxon>Multicrustacea</taxon>
        <taxon>Malacostraca</taxon>
        <taxon>Eumalacostraca</taxon>
        <taxon>Eucarida</taxon>
        <taxon>Decapoda</taxon>
        <taxon>Pleocyemata</taxon>
        <taxon>Anomura</taxon>
        <taxon>Galatheoidea</taxon>
        <taxon>Porcellanidae</taxon>
        <taxon>Petrolisthes</taxon>
    </lineage>
</organism>
<dbReference type="PANTHER" id="PTHR11220:SF1">
    <property type="entry name" value="HEME-BINDING PROTEIN 2"/>
    <property type="match status" value="1"/>
</dbReference>
<evidence type="ECO:0008006" key="5">
    <source>
        <dbReference type="Google" id="ProtNLM"/>
    </source>
</evidence>
<proteinExistence type="inferred from homology"/>
<gene>
    <name evidence="3" type="ORF">Pcinc_009172</name>
</gene>
<feature type="signal peptide" evidence="2">
    <location>
        <begin position="1"/>
        <end position="20"/>
    </location>
</feature>
<dbReference type="Pfam" id="PF04832">
    <property type="entry name" value="SOUL"/>
    <property type="match status" value="1"/>
</dbReference>
<protein>
    <recommendedName>
        <fullName evidence="5">SOUL heme-binding protein</fullName>
    </recommendedName>
</protein>
<comment type="similarity">
    <text evidence="1">Belongs to the HEBP family.</text>
</comment>
<accession>A0AAE1GBS2</accession>
<dbReference type="AlphaFoldDB" id="A0AAE1GBS2"/>
<evidence type="ECO:0000256" key="2">
    <source>
        <dbReference type="SAM" id="SignalP"/>
    </source>
</evidence>
<dbReference type="Gene3D" id="3.20.80.10">
    <property type="entry name" value="Regulatory factor, effector binding domain"/>
    <property type="match status" value="1"/>
</dbReference>